<proteinExistence type="predicted"/>
<protein>
    <submittedName>
        <fullName evidence="1">Uncharacterized protein</fullName>
    </submittedName>
</protein>
<accession>A0ABR0KKJ9</accession>
<dbReference type="Proteomes" id="UP001345013">
    <property type="component" value="Unassembled WGS sequence"/>
</dbReference>
<dbReference type="EMBL" id="JAVRRG010000011">
    <property type="protein sequence ID" value="KAK5099116.1"/>
    <property type="molecule type" value="Genomic_DNA"/>
</dbReference>
<keyword evidence="2" id="KW-1185">Reference proteome</keyword>
<evidence type="ECO:0000313" key="1">
    <source>
        <dbReference type="EMBL" id="KAK5099116.1"/>
    </source>
</evidence>
<name>A0ABR0KKJ9_9EURO</name>
<sequence>MTATPAIEQISVSLSLQRNAIAPASSVSPQRCQREYELLLKDVLQRNGGPMAFNSQTLMPPFNICISDRFASHVRLLHQALDKALVDIVQRWYAAEEASFPKRMPLEKHEEELLEWIQGPGRKFVPSFKERYGMWRTDYLIERTANGFEQAKICEINSRIPYNGLWAIGLHEEATKLLRGAEDVRFKSPTDFEVMTRVDSHCFLRAFEEATGQQTTTVKPAQLRVRQDSESPTGHSLFILSQDKHEDHAPSADTATQKVSQCSLELFQEELADIDAPVLRQLATCCVNDFRNILLVHDKRILCIIREELPSLVARRVLTEEERHLLEKGIVETLLPGSPAMKTPLQRAKRDESTRHFYIAKPVRDASCHDIRLGKNMTQDEWLKLLERLSDRALLPSEDAYVVQPLVNHIWYDIATHDDNGLTPEKYHMIASYHMINSKLGVFGPWRLGKDVHVGLMSGEKRGLAMSCVLRPEEMSEIKDKED</sequence>
<gene>
    <name evidence="1" type="ORF">LTR24_001517</name>
</gene>
<comment type="caution">
    <text evidence="1">The sequence shown here is derived from an EMBL/GenBank/DDBJ whole genome shotgun (WGS) entry which is preliminary data.</text>
</comment>
<evidence type="ECO:0000313" key="2">
    <source>
        <dbReference type="Proteomes" id="UP001345013"/>
    </source>
</evidence>
<organism evidence="1 2">
    <name type="scientific">Lithohypha guttulata</name>
    <dbReference type="NCBI Taxonomy" id="1690604"/>
    <lineage>
        <taxon>Eukaryota</taxon>
        <taxon>Fungi</taxon>
        <taxon>Dikarya</taxon>
        <taxon>Ascomycota</taxon>
        <taxon>Pezizomycotina</taxon>
        <taxon>Eurotiomycetes</taxon>
        <taxon>Chaetothyriomycetidae</taxon>
        <taxon>Chaetothyriales</taxon>
        <taxon>Trichomeriaceae</taxon>
        <taxon>Lithohypha</taxon>
    </lineage>
</organism>
<reference evidence="1 2" key="1">
    <citation type="submission" date="2023-08" db="EMBL/GenBank/DDBJ databases">
        <title>Black Yeasts Isolated from many extreme environments.</title>
        <authorList>
            <person name="Coleine C."/>
            <person name="Stajich J.E."/>
            <person name="Selbmann L."/>
        </authorList>
    </citation>
    <scope>NUCLEOTIDE SEQUENCE [LARGE SCALE GENOMIC DNA]</scope>
    <source>
        <strain evidence="1 2">CCFEE 5885</strain>
    </source>
</reference>